<dbReference type="GO" id="GO:0005737">
    <property type="term" value="C:cytoplasm"/>
    <property type="evidence" value="ECO:0007669"/>
    <property type="project" value="UniProtKB-SubCell"/>
</dbReference>
<dbReference type="InterPro" id="IPR038078">
    <property type="entry name" value="PhoU-like_sf"/>
</dbReference>
<dbReference type="Pfam" id="PF01895">
    <property type="entry name" value="PhoU"/>
    <property type="match status" value="2"/>
</dbReference>
<evidence type="ECO:0000256" key="7">
    <source>
        <dbReference type="PIRNR" id="PIRNR003107"/>
    </source>
</evidence>
<evidence type="ECO:0000256" key="3">
    <source>
        <dbReference type="ARBA" id="ARBA00011738"/>
    </source>
</evidence>
<evidence type="ECO:0000313" key="9">
    <source>
        <dbReference type="EMBL" id="ABU56372.1"/>
    </source>
</evidence>
<dbReference type="eggNOG" id="COG0704">
    <property type="taxonomic scope" value="Bacteria"/>
</dbReference>
<evidence type="ECO:0000256" key="6">
    <source>
        <dbReference type="ARBA" id="ARBA00022592"/>
    </source>
</evidence>
<evidence type="ECO:0000256" key="5">
    <source>
        <dbReference type="ARBA" id="ARBA00022490"/>
    </source>
</evidence>
<feature type="domain" description="PhoU" evidence="8">
    <location>
        <begin position="120"/>
        <end position="205"/>
    </location>
</feature>
<dbReference type="PIRSF" id="PIRSF003107">
    <property type="entry name" value="PhoU"/>
    <property type="match status" value="1"/>
</dbReference>
<evidence type="ECO:0000256" key="1">
    <source>
        <dbReference type="ARBA" id="ARBA00004496"/>
    </source>
</evidence>
<evidence type="ECO:0000313" key="10">
    <source>
        <dbReference type="Proteomes" id="UP000000263"/>
    </source>
</evidence>
<dbReference type="GO" id="GO:0006817">
    <property type="term" value="P:phosphate ion transport"/>
    <property type="evidence" value="ECO:0007669"/>
    <property type="project" value="UniProtKB-KW"/>
</dbReference>
<sequence length="218" mass="24384">MRDHYIKQLQAVHDDLLRMGSRVEHQLADAIKALDRLDIVLAREVVARDREIDAARNAIDERVFELIAMQQPVATDLRSLLAAVAIAGELERAADYAKGIAKKVERSLHTPAIIEAPIELHRLGTLVQNMLHTCLDAFVQLDVALARSLGERDHEIDALEDRVVEMLKDIACRDPNKLDCALLLIDTAHVLERLADRTTNIAERVIFIATAKAEEINP</sequence>
<keyword evidence="4 7" id="KW-0813">Transport</keyword>
<dbReference type="SUPFAM" id="SSF109755">
    <property type="entry name" value="PhoU-like"/>
    <property type="match status" value="1"/>
</dbReference>
<dbReference type="GO" id="GO:0045936">
    <property type="term" value="P:negative regulation of phosphate metabolic process"/>
    <property type="evidence" value="ECO:0007669"/>
    <property type="project" value="InterPro"/>
</dbReference>
<keyword evidence="5 7" id="KW-0963">Cytoplasm</keyword>
<dbReference type="NCBIfam" id="TIGR02135">
    <property type="entry name" value="phoU_full"/>
    <property type="match status" value="1"/>
</dbReference>
<dbReference type="OrthoDB" id="9814256at2"/>
<proteinExistence type="inferred from homology"/>
<dbReference type="InterPro" id="IPR026022">
    <property type="entry name" value="PhoU_dom"/>
</dbReference>
<evidence type="ECO:0000256" key="2">
    <source>
        <dbReference type="ARBA" id="ARBA00008107"/>
    </source>
</evidence>
<evidence type="ECO:0000256" key="4">
    <source>
        <dbReference type="ARBA" id="ARBA00022448"/>
    </source>
</evidence>
<gene>
    <name evidence="9" type="ordered locus">Rcas_0239</name>
</gene>
<keyword evidence="10" id="KW-1185">Reference proteome</keyword>
<keyword evidence="6 7" id="KW-0592">Phosphate transport</keyword>
<comment type="subunit">
    <text evidence="3 7">Homodimer.</text>
</comment>
<name>A7NFY5_ROSCS</name>
<dbReference type="FunFam" id="1.20.58.220:FF:000004">
    <property type="entry name" value="Phosphate-specific transport system accessory protein PhoU"/>
    <property type="match status" value="1"/>
</dbReference>
<feature type="domain" description="PhoU" evidence="8">
    <location>
        <begin position="16"/>
        <end position="104"/>
    </location>
</feature>
<protein>
    <recommendedName>
        <fullName evidence="7">Phosphate-specific transport system accessory protein PhoU</fullName>
    </recommendedName>
</protein>
<organism evidence="9 10">
    <name type="scientific">Roseiflexus castenholzii (strain DSM 13941 / HLO8)</name>
    <dbReference type="NCBI Taxonomy" id="383372"/>
    <lineage>
        <taxon>Bacteria</taxon>
        <taxon>Bacillati</taxon>
        <taxon>Chloroflexota</taxon>
        <taxon>Chloroflexia</taxon>
        <taxon>Chloroflexales</taxon>
        <taxon>Roseiflexineae</taxon>
        <taxon>Roseiflexaceae</taxon>
        <taxon>Roseiflexus</taxon>
    </lineage>
</organism>
<accession>A7NFY5</accession>
<dbReference type="Proteomes" id="UP000000263">
    <property type="component" value="Chromosome"/>
</dbReference>
<dbReference type="AlphaFoldDB" id="A7NFY5"/>
<dbReference type="PANTHER" id="PTHR42930:SF3">
    <property type="entry name" value="PHOSPHATE-SPECIFIC TRANSPORT SYSTEM ACCESSORY PROTEIN PHOU"/>
    <property type="match status" value="1"/>
</dbReference>
<evidence type="ECO:0000259" key="8">
    <source>
        <dbReference type="Pfam" id="PF01895"/>
    </source>
</evidence>
<comment type="function">
    <text evidence="7">Plays a role in the regulation of phosphate uptake.</text>
</comment>
<comment type="similarity">
    <text evidence="2 7">Belongs to the PhoU family.</text>
</comment>
<reference evidence="9 10" key="1">
    <citation type="submission" date="2007-08" db="EMBL/GenBank/DDBJ databases">
        <title>Complete sequence of Roseiflexus castenholzii DSM 13941.</title>
        <authorList>
            <consortium name="US DOE Joint Genome Institute"/>
            <person name="Copeland A."/>
            <person name="Lucas S."/>
            <person name="Lapidus A."/>
            <person name="Barry K."/>
            <person name="Glavina del Rio T."/>
            <person name="Dalin E."/>
            <person name="Tice H."/>
            <person name="Pitluck S."/>
            <person name="Thompson L.S."/>
            <person name="Brettin T."/>
            <person name="Bruce D."/>
            <person name="Detter J.C."/>
            <person name="Han C."/>
            <person name="Tapia R."/>
            <person name="Schmutz J."/>
            <person name="Larimer F."/>
            <person name="Land M."/>
            <person name="Hauser L."/>
            <person name="Kyrpides N."/>
            <person name="Mikhailova N."/>
            <person name="Bryant D.A."/>
            <person name="Hanada S."/>
            <person name="Tsukatani Y."/>
            <person name="Richardson P."/>
        </authorList>
    </citation>
    <scope>NUCLEOTIDE SEQUENCE [LARGE SCALE GENOMIC DNA]</scope>
    <source>
        <strain evidence="10">DSM 13941 / HLO8</strain>
    </source>
</reference>
<dbReference type="InterPro" id="IPR028366">
    <property type="entry name" value="PhoU"/>
</dbReference>
<dbReference type="KEGG" id="rca:Rcas_0239"/>
<dbReference type="EMBL" id="CP000804">
    <property type="protein sequence ID" value="ABU56372.1"/>
    <property type="molecule type" value="Genomic_DNA"/>
</dbReference>
<dbReference type="GO" id="GO:0030643">
    <property type="term" value="P:intracellular phosphate ion homeostasis"/>
    <property type="evidence" value="ECO:0007669"/>
    <property type="project" value="InterPro"/>
</dbReference>
<dbReference type="HOGENOM" id="CLU_078518_2_0_0"/>
<dbReference type="Gene3D" id="1.20.58.220">
    <property type="entry name" value="Phosphate transport system protein phou homolog 2, domain 2"/>
    <property type="match status" value="1"/>
</dbReference>
<comment type="subcellular location">
    <subcellularLocation>
        <location evidence="1 7">Cytoplasm</location>
    </subcellularLocation>
</comment>
<dbReference type="PANTHER" id="PTHR42930">
    <property type="entry name" value="PHOSPHATE-SPECIFIC TRANSPORT SYSTEM ACCESSORY PROTEIN PHOU"/>
    <property type="match status" value="1"/>
</dbReference>
<dbReference type="STRING" id="383372.Rcas_0239"/>